<keyword evidence="5" id="KW-0520">NAD</keyword>
<evidence type="ECO:0000313" key="7">
    <source>
        <dbReference type="EMBL" id="KAJ3732428.1"/>
    </source>
</evidence>
<evidence type="ECO:0000256" key="3">
    <source>
        <dbReference type="ARBA" id="ARBA00022827"/>
    </source>
</evidence>
<sequence>MDSIRPRILIIGAGWAGFILSQQLNDTKFDITIVAPHQTFAYTPLLASAATGLFFSRLAEEPIRRACRHISYYRALATAVDFTQKTVTCIPSVLQPSGRDVPDTEHPFQVEYDILIIAPGCVNQTFNTPGAAEHCFFLKTVPDAEAIKAKLLSLLEVASLPTTTPERAKELLHIAVVGGCLKQWDVSCSHIELMICSQGGGPTGVELSAELTDLFSEVSKTYPHLAGLPSITIHDVAPEILGVFHEKLKVHALKTFKKHGVEVKTNSHITKIDEGALYTKEDGKIPVGMVAWATGNKQCDFVESLHGVSKATRLDRILTDQRLRVLKDDQTVLENVYALGDAADIFGKGLPTTAEVAVQKAEYLVKALNFFSAKPAGPFIYKQRRMVAYVGGTDGVIMGRQDWTGEAAWLAWRSGSLGWTRSWRRKGMILASWAWNLIGGREIARK</sequence>
<evidence type="ECO:0000313" key="8">
    <source>
        <dbReference type="Proteomes" id="UP001176059"/>
    </source>
</evidence>
<accession>A0AA38JST9</accession>
<gene>
    <name evidence="7" type="ORF">DFJ43DRAFT_309586</name>
</gene>
<name>A0AA38JST9_9AGAR</name>
<reference evidence="7" key="2">
    <citation type="journal article" date="2023" name="Proc. Natl. Acad. Sci. U.S.A.">
        <title>A global phylogenomic analysis of the shiitake genus Lentinula.</title>
        <authorList>
            <person name="Sierra-Patev S."/>
            <person name="Min B."/>
            <person name="Naranjo-Ortiz M."/>
            <person name="Looney B."/>
            <person name="Konkel Z."/>
            <person name="Slot J.C."/>
            <person name="Sakamoto Y."/>
            <person name="Steenwyk J.L."/>
            <person name="Rokas A."/>
            <person name="Carro J."/>
            <person name="Camarero S."/>
            <person name="Ferreira P."/>
            <person name="Molpeceres G."/>
            <person name="Ruiz-Duenas F.J."/>
            <person name="Serrano A."/>
            <person name="Henrissat B."/>
            <person name="Drula E."/>
            <person name="Hughes K.W."/>
            <person name="Mata J.L."/>
            <person name="Ishikawa N.K."/>
            <person name="Vargas-Isla R."/>
            <person name="Ushijima S."/>
            <person name="Smith C.A."/>
            <person name="Donoghue J."/>
            <person name="Ahrendt S."/>
            <person name="Andreopoulos W."/>
            <person name="He G."/>
            <person name="LaButti K."/>
            <person name="Lipzen A."/>
            <person name="Ng V."/>
            <person name="Riley R."/>
            <person name="Sandor L."/>
            <person name="Barry K."/>
            <person name="Martinez A.T."/>
            <person name="Xiao Y."/>
            <person name="Gibbons J.G."/>
            <person name="Terashima K."/>
            <person name="Grigoriev I.V."/>
            <person name="Hibbett D."/>
        </authorList>
    </citation>
    <scope>NUCLEOTIDE SEQUENCE</scope>
    <source>
        <strain evidence="7">ET3784</strain>
    </source>
</reference>
<evidence type="ECO:0000256" key="4">
    <source>
        <dbReference type="ARBA" id="ARBA00023002"/>
    </source>
</evidence>
<evidence type="ECO:0000256" key="5">
    <source>
        <dbReference type="ARBA" id="ARBA00023027"/>
    </source>
</evidence>
<dbReference type="GO" id="GO:0005739">
    <property type="term" value="C:mitochondrion"/>
    <property type="evidence" value="ECO:0007669"/>
    <property type="project" value="TreeGrafter"/>
</dbReference>
<dbReference type="PANTHER" id="PTHR43706:SF17">
    <property type="entry name" value="NADH DEHYDROGENASE (EUROFUNG)"/>
    <property type="match status" value="1"/>
</dbReference>
<dbReference type="EMBL" id="JANVFO010000024">
    <property type="protein sequence ID" value="KAJ3732428.1"/>
    <property type="molecule type" value="Genomic_DNA"/>
</dbReference>
<dbReference type="InterPro" id="IPR036188">
    <property type="entry name" value="FAD/NAD-bd_sf"/>
</dbReference>
<dbReference type="Pfam" id="PF07992">
    <property type="entry name" value="Pyr_redox_2"/>
    <property type="match status" value="1"/>
</dbReference>
<dbReference type="PRINTS" id="PR00368">
    <property type="entry name" value="FADPNR"/>
</dbReference>
<comment type="similarity">
    <text evidence="1">Belongs to the NADH dehydrogenase family.</text>
</comment>
<proteinExistence type="inferred from homology"/>
<protein>
    <submittedName>
        <fullName evidence="7">Pyridine nucleotide-disulfide oxidoreductase-domain-containing protein</fullName>
    </submittedName>
</protein>
<organism evidence="7 8">
    <name type="scientific">Lentinula guzmanii</name>
    <dbReference type="NCBI Taxonomy" id="2804957"/>
    <lineage>
        <taxon>Eukaryota</taxon>
        <taxon>Fungi</taxon>
        <taxon>Dikarya</taxon>
        <taxon>Basidiomycota</taxon>
        <taxon>Agaricomycotina</taxon>
        <taxon>Agaricomycetes</taxon>
        <taxon>Agaricomycetidae</taxon>
        <taxon>Agaricales</taxon>
        <taxon>Marasmiineae</taxon>
        <taxon>Omphalotaceae</taxon>
        <taxon>Lentinula</taxon>
    </lineage>
</organism>
<dbReference type="PRINTS" id="PR00411">
    <property type="entry name" value="PNDRDTASEI"/>
</dbReference>
<comment type="caution">
    <text evidence="7">The sequence shown here is derived from an EMBL/GenBank/DDBJ whole genome shotgun (WGS) entry which is preliminary data.</text>
</comment>
<evidence type="ECO:0000259" key="6">
    <source>
        <dbReference type="Pfam" id="PF07992"/>
    </source>
</evidence>
<evidence type="ECO:0000256" key="2">
    <source>
        <dbReference type="ARBA" id="ARBA00022630"/>
    </source>
</evidence>
<keyword evidence="8" id="KW-1185">Reference proteome</keyword>
<keyword evidence="2" id="KW-0285">Flavoprotein</keyword>
<dbReference type="PANTHER" id="PTHR43706">
    <property type="entry name" value="NADH DEHYDROGENASE"/>
    <property type="match status" value="1"/>
</dbReference>
<evidence type="ECO:0000256" key="1">
    <source>
        <dbReference type="ARBA" id="ARBA00005272"/>
    </source>
</evidence>
<feature type="domain" description="FAD/NAD(P)-binding" evidence="6">
    <location>
        <begin position="7"/>
        <end position="361"/>
    </location>
</feature>
<dbReference type="InterPro" id="IPR023753">
    <property type="entry name" value="FAD/NAD-binding_dom"/>
</dbReference>
<dbReference type="Proteomes" id="UP001176059">
    <property type="component" value="Unassembled WGS sequence"/>
</dbReference>
<reference evidence="7" key="1">
    <citation type="submission" date="2022-08" db="EMBL/GenBank/DDBJ databases">
        <authorList>
            <consortium name="DOE Joint Genome Institute"/>
            <person name="Min B."/>
            <person name="Sierra-Patev S."/>
            <person name="Naranjo-Ortiz M."/>
            <person name="Looney B."/>
            <person name="Konkel Z."/>
            <person name="Slot J.C."/>
            <person name="Sakamoto Y."/>
            <person name="Steenwyk J.L."/>
            <person name="Rokas A."/>
            <person name="Carro J."/>
            <person name="Camarero S."/>
            <person name="Ferreira P."/>
            <person name="Molpeceres G."/>
            <person name="Ruiz-duenas F.J."/>
            <person name="Serrano A."/>
            <person name="Henrissat B."/>
            <person name="Drula E."/>
            <person name="Hughes K.W."/>
            <person name="Mata J.L."/>
            <person name="Ishikawa N.K."/>
            <person name="Vargas-Isla R."/>
            <person name="Ushijima S."/>
            <person name="Smith C.A."/>
            <person name="Ahrendt S."/>
            <person name="Andreopoulos W."/>
            <person name="He G."/>
            <person name="LaButti K."/>
            <person name="Lipzen A."/>
            <person name="Ng V."/>
            <person name="Riley R."/>
            <person name="Sandor L."/>
            <person name="Barry K."/>
            <person name="Martinez A.T."/>
            <person name="Xiao Y."/>
            <person name="Gibbons J.G."/>
            <person name="Terashima K."/>
            <person name="Hibbett D.S."/>
            <person name="Grigoriev I.V."/>
        </authorList>
    </citation>
    <scope>NUCLEOTIDE SEQUENCE</scope>
    <source>
        <strain evidence="7">ET3784</strain>
    </source>
</reference>
<dbReference type="InterPro" id="IPR045024">
    <property type="entry name" value="NDH-2"/>
</dbReference>
<keyword evidence="3" id="KW-0274">FAD</keyword>
<keyword evidence="4" id="KW-0560">Oxidoreductase</keyword>
<dbReference type="AlphaFoldDB" id="A0AA38JST9"/>
<dbReference type="GO" id="GO:0003954">
    <property type="term" value="F:NADH dehydrogenase activity"/>
    <property type="evidence" value="ECO:0007669"/>
    <property type="project" value="InterPro"/>
</dbReference>
<dbReference type="SUPFAM" id="SSF51905">
    <property type="entry name" value="FAD/NAD(P)-binding domain"/>
    <property type="match status" value="1"/>
</dbReference>
<dbReference type="Gene3D" id="3.50.50.100">
    <property type="match status" value="2"/>
</dbReference>